<evidence type="ECO:0000256" key="1">
    <source>
        <dbReference type="ARBA" id="ARBA00022714"/>
    </source>
</evidence>
<reference evidence="9" key="1">
    <citation type="submission" date="2019-08" db="EMBL/GenBank/DDBJ databases">
        <title>Complete genome sequence of a mangrove-derived Streptomyces xiamenensis.</title>
        <authorList>
            <person name="Xu J."/>
        </authorList>
    </citation>
    <scope>NUCLEOTIDE SEQUENCE</scope>
    <source>
        <strain evidence="9">318</strain>
    </source>
</reference>
<dbReference type="HOGENOM" id="CLU_060077_5_1_11"/>
<dbReference type="Pfam" id="PF00376">
    <property type="entry name" value="MerR"/>
    <property type="match status" value="1"/>
</dbReference>
<dbReference type="Pfam" id="PF09278">
    <property type="entry name" value="MerR-DNA-bind"/>
    <property type="match status" value="1"/>
</dbReference>
<dbReference type="PANTHER" id="PTHR30204">
    <property type="entry name" value="REDOX-CYCLING DRUG-SENSING TRANSCRIPTIONAL ACTIVATOR SOXR"/>
    <property type="match status" value="1"/>
</dbReference>
<evidence type="ECO:0000256" key="5">
    <source>
        <dbReference type="ARBA" id="ARBA00023015"/>
    </source>
</evidence>
<dbReference type="GO" id="GO:0046872">
    <property type="term" value="F:metal ion binding"/>
    <property type="evidence" value="ECO:0007669"/>
    <property type="project" value="UniProtKB-KW"/>
</dbReference>
<evidence type="ECO:0000256" key="2">
    <source>
        <dbReference type="ARBA" id="ARBA00022723"/>
    </source>
</evidence>
<dbReference type="NCBIfam" id="TIGR01950">
    <property type="entry name" value="SoxR"/>
    <property type="match status" value="1"/>
</dbReference>
<dbReference type="STRING" id="408015.SXIM_31000"/>
<dbReference type="PRINTS" id="PR00040">
    <property type="entry name" value="HTHMERR"/>
</dbReference>
<gene>
    <name evidence="9" type="ORF">SXIM_31000</name>
</gene>
<keyword evidence="4" id="KW-0411">Iron-sulfur</keyword>
<dbReference type="EMBL" id="CP009922">
    <property type="protein sequence ID" value="AKG44484.1"/>
    <property type="molecule type" value="Genomic_DNA"/>
</dbReference>
<dbReference type="InterPro" id="IPR009061">
    <property type="entry name" value="DNA-bd_dom_put_sf"/>
</dbReference>
<dbReference type="Gene3D" id="1.10.1660.10">
    <property type="match status" value="1"/>
</dbReference>
<dbReference type="InterPro" id="IPR010211">
    <property type="entry name" value="Redox-sen_tscrpt-act_SoxR"/>
</dbReference>
<dbReference type="InterPro" id="IPR015358">
    <property type="entry name" value="Tscrpt_reg_MerR_DNA-bd"/>
</dbReference>
<dbReference type="GO" id="GO:0003677">
    <property type="term" value="F:DNA binding"/>
    <property type="evidence" value="ECO:0007669"/>
    <property type="project" value="UniProtKB-KW"/>
</dbReference>
<dbReference type="InterPro" id="IPR000551">
    <property type="entry name" value="MerR-type_HTH_dom"/>
</dbReference>
<name>A0A0F7FWT9_9ACTN</name>
<dbReference type="CDD" id="cd01110">
    <property type="entry name" value="HTH_SoxR"/>
    <property type="match status" value="1"/>
</dbReference>
<sequence length="165" mass="18193">MAGVPPTITKELTIGQLAERSGVATSALRFYEEQRLISSRRTAGNQRRYHRETLRRVAFIKVSQNVGMPLNAIRDALHELPEGRTPTKEDWARLSEFWKADLNARIWQLTRIRDDLTECIGCGCLSLESCTLANPSDVCGQRGPGPVRLLENAPEGAPGCGTACS</sequence>
<dbReference type="GO" id="GO:0003700">
    <property type="term" value="F:DNA-binding transcription factor activity"/>
    <property type="evidence" value="ECO:0007669"/>
    <property type="project" value="InterPro"/>
</dbReference>
<dbReference type="GO" id="GO:0051537">
    <property type="term" value="F:2 iron, 2 sulfur cluster binding"/>
    <property type="evidence" value="ECO:0007669"/>
    <property type="project" value="UniProtKB-KW"/>
</dbReference>
<dbReference type="RefSeq" id="WP_030729686.1">
    <property type="nucleotide sequence ID" value="NZ_CP009922.3"/>
</dbReference>
<evidence type="ECO:0000256" key="6">
    <source>
        <dbReference type="ARBA" id="ARBA00023125"/>
    </source>
</evidence>
<evidence type="ECO:0000256" key="4">
    <source>
        <dbReference type="ARBA" id="ARBA00023014"/>
    </source>
</evidence>
<dbReference type="GO" id="GO:0006979">
    <property type="term" value="P:response to oxidative stress"/>
    <property type="evidence" value="ECO:0007669"/>
    <property type="project" value="InterPro"/>
</dbReference>
<keyword evidence="1" id="KW-0001">2Fe-2S</keyword>
<keyword evidence="10" id="KW-1185">Reference proteome</keyword>
<evidence type="ECO:0000256" key="7">
    <source>
        <dbReference type="ARBA" id="ARBA00023163"/>
    </source>
</evidence>
<dbReference type="KEGG" id="sxi:SXIM_31000"/>
<proteinExistence type="predicted"/>
<dbReference type="PANTHER" id="PTHR30204:SF0">
    <property type="entry name" value="REDOX-SENSITIVE TRANSCRIPTIONAL ACTIVATOR SOXR"/>
    <property type="match status" value="1"/>
</dbReference>
<keyword evidence="6" id="KW-0238">DNA-binding</keyword>
<dbReference type="PROSITE" id="PS50937">
    <property type="entry name" value="HTH_MERR_2"/>
    <property type="match status" value="1"/>
</dbReference>
<protein>
    <submittedName>
        <fullName evidence="9">Redox-sensitive transcriptional activator SoxR</fullName>
    </submittedName>
</protein>
<evidence type="ECO:0000256" key="3">
    <source>
        <dbReference type="ARBA" id="ARBA00023004"/>
    </source>
</evidence>
<feature type="domain" description="HTH merR-type" evidence="8">
    <location>
        <begin position="11"/>
        <end position="79"/>
    </location>
</feature>
<organism evidence="9 10">
    <name type="scientific">Streptomyces xiamenensis</name>
    <dbReference type="NCBI Taxonomy" id="408015"/>
    <lineage>
        <taxon>Bacteria</taxon>
        <taxon>Bacillati</taxon>
        <taxon>Actinomycetota</taxon>
        <taxon>Actinomycetes</taxon>
        <taxon>Kitasatosporales</taxon>
        <taxon>Streptomycetaceae</taxon>
        <taxon>Streptomyces</taxon>
    </lineage>
</organism>
<dbReference type="SMART" id="SM00422">
    <property type="entry name" value="HTH_MERR"/>
    <property type="match status" value="1"/>
</dbReference>
<dbReference type="AlphaFoldDB" id="A0A0F7FWT9"/>
<accession>A0A0F7FWT9</accession>
<keyword evidence="5" id="KW-0805">Transcription regulation</keyword>
<keyword evidence="7" id="KW-0804">Transcription</keyword>
<evidence type="ECO:0000259" key="8">
    <source>
        <dbReference type="PROSITE" id="PS50937"/>
    </source>
</evidence>
<evidence type="ECO:0000313" key="10">
    <source>
        <dbReference type="Proteomes" id="UP000034034"/>
    </source>
</evidence>
<evidence type="ECO:0000313" key="9">
    <source>
        <dbReference type="EMBL" id="AKG44484.1"/>
    </source>
</evidence>
<keyword evidence="2" id="KW-0479">Metal-binding</keyword>
<dbReference type="PATRIC" id="fig|408015.6.peg.3141"/>
<dbReference type="Proteomes" id="UP000034034">
    <property type="component" value="Chromosome"/>
</dbReference>
<keyword evidence="3" id="KW-0408">Iron</keyword>
<dbReference type="SUPFAM" id="SSF46955">
    <property type="entry name" value="Putative DNA-binding domain"/>
    <property type="match status" value="1"/>
</dbReference>
<dbReference type="InterPro" id="IPR047057">
    <property type="entry name" value="MerR_fam"/>
</dbReference>